<dbReference type="InterPro" id="IPR010432">
    <property type="entry name" value="RDD"/>
</dbReference>
<evidence type="ECO:0000256" key="7">
    <source>
        <dbReference type="SAM" id="Phobius"/>
    </source>
</evidence>
<dbReference type="Pfam" id="PF06271">
    <property type="entry name" value="RDD"/>
    <property type="match status" value="1"/>
</dbReference>
<dbReference type="InterPro" id="IPR016795">
    <property type="entry name" value="UCP021697"/>
</dbReference>
<dbReference type="PIRSF" id="PIRSF021697">
    <property type="entry name" value="UCP021697"/>
    <property type="match status" value="1"/>
</dbReference>
<dbReference type="OrthoDB" id="5187110at2"/>
<keyword evidence="2" id="KW-1003">Cell membrane</keyword>
<gene>
    <name evidence="9" type="ORF">FHX81_3275</name>
</gene>
<evidence type="ECO:0000256" key="4">
    <source>
        <dbReference type="ARBA" id="ARBA00022989"/>
    </source>
</evidence>
<organism evidence="9 10">
    <name type="scientific">Saccharothrix saharensis</name>
    <dbReference type="NCBI Taxonomy" id="571190"/>
    <lineage>
        <taxon>Bacteria</taxon>
        <taxon>Bacillati</taxon>
        <taxon>Actinomycetota</taxon>
        <taxon>Actinomycetes</taxon>
        <taxon>Pseudonocardiales</taxon>
        <taxon>Pseudonocardiaceae</taxon>
        <taxon>Saccharothrix</taxon>
    </lineage>
</organism>
<keyword evidence="10" id="KW-1185">Reference proteome</keyword>
<evidence type="ECO:0000313" key="9">
    <source>
        <dbReference type="EMBL" id="TQM80920.1"/>
    </source>
</evidence>
<evidence type="ECO:0000256" key="3">
    <source>
        <dbReference type="ARBA" id="ARBA00022692"/>
    </source>
</evidence>
<accession>A0A543JDM9</accession>
<keyword evidence="3 7" id="KW-0812">Transmembrane</keyword>
<evidence type="ECO:0000259" key="8">
    <source>
        <dbReference type="Pfam" id="PF06271"/>
    </source>
</evidence>
<feature type="transmembrane region" description="Helical" evidence="7">
    <location>
        <begin position="52"/>
        <end position="69"/>
    </location>
</feature>
<protein>
    <submittedName>
        <fullName evidence="9">RDD family protein</fullName>
    </submittedName>
</protein>
<evidence type="ECO:0000256" key="1">
    <source>
        <dbReference type="ARBA" id="ARBA00004651"/>
    </source>
</evidence>
<keyword evidence="4 7" id="KW-1133">Transmembrane helix</keyword>
<dbReference type="PANTHER" id="PTHR36115">
    <property type="entry name" value="PROLINE-RICH ANTIGEN HOMOLOG-RELATED"/>
    <property type="match status" value="1"/>
</dbReference>
<comment type="caution">
    <text evidence="9">The sequence shown here is derived from an EMBL/GenBank/DDBJ whole genome shotgun (WGS) entry which is preliminary data.</text>
</comment>
<feature type="transmembrane region" description="Helical" evidence="7">
    <location>
        <begin position="117"/>
        <end position="137"/>
    </location>
</feature>
<reference evidence="9 10" key="1">
    <citation type="submission" date="2019-06" db="EMBL/GenBank/DDBJ databases">
        <title>Sequencing the genomes of 1000 actinobacteria strains.</title>
        <authorList>
            <person name="Klenk H.-P."/>
        </authorList>
    </citation>
    <scope>NUCLEOTIDE SEQUENCE [LARGE SCALE GENOMIC DNA]</scope>
    <source>
        <strain evidence="9 10">DSM 45456</strain>
    </source>
</reference>
<sequence length="157" mass="16624">MSKWTGSWLSGPRSALEPGADSGDGTGQRWRGERLGLPKSGQGSVASTGRRAVAILVDFALSAGVAGLFTMPDLPRNWSLAAWFAITVIAVASFGFTPGHALFGLRVVRVDGTENVGVLRTALRTVLIFLVIPAVIWDADNRALHDKAAGTIVLRSR</sequence>
<evidence type="ECO:0000313" key="10">
    <source>
        <dbReference type="Proteomes" id="UP000316628"/>
    </source>
</evidence>
<dbReference type="PANTHER" id="PTHR36115:SF6">
    <property type="entry name" value="PROLINE-RICH ANTIGEN HOMOLOG"/>
    <property type="match status" value="1"/>
</dbReference>
<keyword evidence="5 7" id="KW-0472">Membrane</keyword>
<dbReference type="EMBL" id="VFPP01000001">
    <property type="protein sequence ID" value="TQM80920.1"/>
    <property type="molecule type" value="Genomic_DNA"/>
</dbReference>
<feature type="region of interest" description="Disordered" evidence="6">
    <location>
        <begin position="1"/>
        <end position="45"/>
    </location>
</feature>
<feature type="domain" description="RDD" evidence="8">
    <location>
        <begin position="80"/>
        <end position="150"/>
    </location>
</feature>
<evidence type="ECO:0000256" key="6">
    <source>
        <dbReference type="SAM" id="MobiDB-lite"/>
    </source>
</evidence>
<feature type="transmembrane region" description="Helical" evidence="7">
    <location>
        <begin position="81"/>
        <end position="105"/>
    </location>
</feature>
<comment type="subcellular location">
    <subcellularLocation>
        <location evidence="1">Cell membrane</location>
        <topology evidence="1">Multi-pass membrane protein</topology>
    </subcellularLocation>
</comment>
<dbReference type="Proteomes" id="UP000316628">
    <property type="component" value="Unassembled WGS sequence"/>
</dbReference>
<evidence type="ECO:0000256" key="5">
    <source>
        <dbReference type="ARBA" id="ARBA00023136"/>
    </source>
</evidence>
<evidence type="ECO:0000256" key="2">
    <source>
        <dbReference type="ARBA" id="ARBA00022475"/>
    </source>
</evidence>
<dbReference type="RefSeq" id="WP_141978956.1">
    <property type="nucleotide sequence ID" value="NZ_VFPP01000001.1"/>
</dbReference>
<dbReference type="AlphaFoldDB" id="A0A543JDM9"/>
<name>A0A543JDM9_9PSEU</name>
<proteinExistence type="predicted"/>
<dbReference type="InterPro" id="IPR051791">
    <property type="entry name" value="Pra-immunoreactive"/>
</dbReference>
<dbReference type="GO" id="GO:0005886">
    <property type="term" value="C:plasma membrane"/>
    <property type="evidence" value="ECO:0007669"/>
    <property type="project" value="UniProtKB-SubCell"/>
</dbReference>